<dbReference type="Gene3D" id="3.40.50.150">
    <property type="entry name" value="Vaccinia Virus protein VP39"/>
    <property type="match status" value="1"/>
</dbReference>
<evidence type="ECO:0000313" key="2">
    <source>
        <dbReference type="EMBL" id="RZQ59753.1"/>
    </source>
</evidence>
<sequence length="247" mass="27058">MTFDELLAEGSAVPVEGWDFSWFDGRATEERPPWRYSGLLAGQMAAASSSLDLHTGGGEVLAGVAAMPPRAVALEAWQPNLPVARRNLGPRGVAVVGGAHTGLPFRAEAFDLVTTRHPTVVPWAEVARVLVPGGRYLAQHVGIGSNRELYEFLMGPQRHDPRPNPERIAAEAGAAGLVVDEAREAWIRLEFFDVAAVVHFLRKVVWTVPDFTVERYRDRLAALHERIGAEGRFVAHASRVLVRAHRP</sequence>
<dbReference type="GO" id="GO:0032259">
    <property type="term" value="P:methylation"/>
    <property type="evidence" value="ECO:0007669"/>
    <property type="project" value="UniProtKB-KW"/>
</dbReference>
<dbReference type="SUPFAM" id="SSF53335">
    <property type="entry name" value="S-adenosyl-L-methionine-dependent methyltransferases"/>
    <property type="match status" value="1"/>
</dbReference>
<dbReference type="EMBL" id="SFCC01000021">
    <property type="protein sequence ID" value="RZQ59753.1"/>
    <property type="molecule type" value="Genomic_DNA"/>
</dbReference>
<dbReference type="Pfam" id="PF08241">
    <property type="entry name" value="Methyltransf_11"/>
    <property type="match status" value="1"/>
</dbReference>
<name>A0A4Q7J063_9PSEU</name>
<dbReference type="Proteomes" id="UP000292003">
    <property type="component" value="Unassembled WGS sequence"/>
</dbReference>
<dbReference type="PANTHER" id="PTHR43460">
    <property type="entry name" value="METHYLTRANSFERASE"/>
    <property type="match status" value="1"/>
</dbReference>
<keyword evidence="3" id="KW-1185">Reference proteome</keyword>
<gene>
    <name evidence="2" type="ORF">EWH70_31995</name>
</gene>
<dbReference type="InterPro" id="IPR052939">
    <property type="entry name" value="23S_rRNA_MeTrnsfrase_RlmA"/>
</dbReference>
<evidence type="ECO:0000313" key="3">
    <source>
        <dbReference type="Proteomes" id="UP000292003"/>
    </source>
</evidence>
<accession>A0A4Q7J063</accession>
<evidence type="ECO:0000259" key="1">
    <source>
        <dbReference type="Pfam" id="PF08241"/>
    </source>
</evidence>
<dbReference type="RefSeq" id="WP_130479318.1">
    <property type="nucleotide sequence ID" value="NZ_SFCC01000021.1"/>
</dbReference>
<proteinExistence type="predicted"/>
<comment type="caution">
    <text evidence="2">The sequence shown here is derived from an EMBL/GenBank/DDBJ whole genome shotgun (WGS) entry which is preliminary data.</text>
</comment>
<organism evidence="2 3">
    <name type="scientific">Amycolatopsis suaedae</name>
    <dbReference type="NCBI Taxonomy" id="2510978"/>
    <lineage>
        <taxon>Bacteria</taxon>
        <taxon>Bacillati</taxon>
        <taxon>Actinomycetota</taxon>
        <taxon>Actinomycetes</taxon>
        <taxon>Pseudonocardiales</taxon>
        <taxon>Pseudonocardiaceae</taxon>
        <taxon>Amycolatopsis</taxon>
    </lineage>
</organism>
<dbReference type="InterPro" id="IPR029063">
    <property type="entry name" value="SAM-dependent_MTases_sf"/>
</dbReference>
<dbReference type="InterPro" id="IPR013216">
    <property type="entry name" value="Methyltransf_11"/>
</dbReference>
<protein>
    <submittedName>
        <fullName evidence="2">Class I SAM-dependent methyltransferase</fullName>
    </submittedName>
</protein>
<keyword evidence="2" id="KW-0808">Transferase</keyword>
<dbReference type="OrthoDB" id="9795864at2"/>
<reference evidence="2 3" key="1">
    <citation type="submission" date="2019-02" db="EMBL/GenBank/DDBJ databases">
        <title>Draft genome sequence of Amycolatopsis sp. 8-3EHSu isolated from roots of Suaeda maritima.</title>
        <authorList>
            <person name="Duangmal K."/>
            <person name="Chantavorakit T."/>
        </authorList>
    </citation>
    <scope>NUCLEOTIDE SEQUENCE [LARGE SCALE GENOMIC DNA]</scope>
    <source>
        <strain evidence="2 3">8-3EHSu</strain>
    </source>
</reference>
<dbReference type="GO" id="GO:0008757">
    <property type="term" value="F:S-adenosylmethionine-dependent methyltransferase activity"/>
    <property type="evidence" value="ECO:0007669"/>
    <property type="project" value="InterPro"/>
</dbReference>
<keyword evidence="2" id="KW-0489">Methyltransferase</keyword>
<dbReference type="CDD" id="cd02440">
    <property type="entry name" value="AdoMet_MTases"/>
    <property type="match status" value="1"/>
</dbReference>
<dbReference type="PANTHER" id="PTHR43460:SF1">
    <property type="entry name" value="METHYLTRANSFERASE TYPE 11 DOMAIN-CONTAINING PROTEIN"/>
    <property type="match status" value="1"/>
</dbReference>
<dbReference type="AlphaFoldDB" id="A0A4Q7J063"/>
<feature type="domain" description="Methyltransferase type 11" evidence="1">
    <location>
        <begin position="51"/>
        <end position="137"/>
    </location>
</feature>